<dbReference type="InterPro" id="IPR009163">
    <property type="entry name" value="Ap4A_phos1/2"/>
</dbReference>
<dbReference type="PIRSF" id="PIRSF000846">
    <property type="entry name" value="ATP_adenylyltr"/>
    <property type="match status" value="1"/>
</dbReference>
<dbReference type="EMBL" id="JAKVPY010000018">
    <property type="protein sequence ID" value="MCH4564377.1"/>
    <property type="molecule type" value="Genomic_DNA"/>
</dbReference>
<proteinExistence type="predicted"/>
<dbReference type="InterPro" id="IPR045759">
    <property type="entry name" value="Ap4A_phos1/2_N"/>
</dbReference>
<accession>A0ABS9RX15</accession>
<evidence type="ECO:0000259" key="1">
    <source>
        <dbReference type="Pfam" id="PF09830"/>
    </source>
</evidence>
<feature type="domain" description="Ap4A phosphorylase 1/2 N-terminal" evidence="2">
    <location>
        <begin position="2"/>
        <end position="165"/>
    </location>
</feature>
<dbReference type="InterPro" id="IPR036265">
    <property type="entry name" value="HIT-like_sf"/>
</dbReference>
<evidence type="ECO:0000313" key="4">
    <source>
        <dbReference type="Proteomes" id="UP001202117"/>
    </source>
</evidence>
<dbReference type="Pfam" id="PF09830">
    <property type="entry name" value="ATP_transf"/>
    <property type="match status" value="1"/>
</dbReference>
<name>A0ABS9RX15_9GAMM</name>
<reference evidence="3 4" key="1">
    <citation type="submission" date="2022-02" db="EMBL/GenBank/DDBJ databases">
        <title>Halomonas fukangensis sp. nov., a halophilic bacterium isolated from a bulk soil of Kalidium foliatum at Fukang.</title>
        <authorList>
            <person name="Huang Y."/>
        </authorList>
    </citation>
    <scope>NUCLEOTIDE SEQUENCE [LARGE SCALE GENOMIC DNA]</scope>
    <source>
        <strain evidence="3 4">EGI 63088</strain>
    </source>
</reference>
<evidence type="ECO:0000313" key="3">
    <source>
        <dbReference type="EMBL" id="MCH4564377.1"/>
    </source>
</evidence>
<sequence>MDDLWTRTHQVSAAALASGALQPIATECLTLRENGIPFAIRILGSLADKERARERLARAGRQDVDPFLPPDPALLVSEAGPAHLCVLNKYYVIEHHLLLVTRAYEPQRRVLNAADFAALATCLADGPAMAFYNSGPEAGASQAHKHLQLLPRGDAMTLPFEPLLTRAATRGSPTAPEMAFAHRLVALPDGLLARPAQAAGWLHRCYRELLEAQHLVVATDGSVTHPYNLLLTESWLMLVPRRRERTGTVSINALGFAGALLVKSREQAEALRREGLMRALVSVAG</sequence>
<dbReference type="Pfam" id="PF19327">
    <property type="entry name" value="Ap4A_phos_N"/>
    <property type="match status" value="1"/>
</dbReference>
<protein>
    <submittedName>
        <fullName evidence="3">DUF4922 domain-containing protein</fullName>
    </submittedName>
</protein>
<keyword evidence="4" id="KW-1185">Reference proteome</keyword>
<feature type="domain" description="ATP adenylyltransferase C-terminal" evidence="1">
    <location>
        <begin position="177"/>
        <end position="283"/>
    </location>
</feature>
<organism evidence="3 4">
    <name type="scientific">Halomonas flagellata</name>
    <dbReference type="NCBI Taxonomy" id="2920385"/>
    <lineage>
        <taxon>Bacteria</taxon>
        <taxon>Pseudomonadati</taxon>
        <taxon>Pseudomonadota</taxon>
        <taxon>Gammaproteobacteria</taxon>
        <taxon>Oceanospirillales</taxon>
        <taxon>Halomonadaceae</taxon>
        <taxon>Halomonas</taxon>
    </lineage>
</organism>
<dbReference type="RefSeq" id="WP_240569047.1">
    <property type="nucleotide sequence ID" value="NZ_JAKVPY010000018.1"/>
</dbReference>
<comment type="caution">
    <text evidence="3">The sequence shown here is derived from an EMBL/GenBank/DDBJ whole genome shotgun (WGS) entry which is preliminary data.</text>
</comment>
<dbReference type="Proteomes" id="UP001202117">
    <property type="component" value="Unassembled WGS sequence"/>
</dbReference>
<dbReference type="InterPro" id="IPR019200">
    <property type="entry name" value="ATP_adenylylTrfase_C"/>
</dbReference>
<dbReference type="PANTHER" id="PTHR38420">
    <property type="entry name" value="AP-4-A PHOSPHORYLASE II"/>
    <property type="match status" value="1"/>
</dbReference>
<dbReference type="Gene3D" id="3.30.428.70">
    <property type="match status" value="1"/>
</dbReference>
<dbReference type="SUPFAM" id="SSF54197">
    <property type="entry name" value="HIT-like"/>
    <property type="match status" value="1"/>
</dbReference>
<gene>
    <name evidence="3" type="ORF">MKP05_14800</name>
</gene>
<dbReference type="InterPro" id="IPR043171">
    <property type="entry name" value="Ap4A_phos1/2-like"/>
</dbReference>
<dbReference type="PANTHER" id="PTHR38420:SF1">
    <property type="entry name" value="PUTATIVE (AFU_ORTHOLOGUE AFUA_5G14690)-RELATED"/>
    <property type="match status" value="1"/>
</dbReference>
<evidence type="ECO:0000259" key="2">
    <source>
        <dbReference type="Pfam" id="PF19327"/>
    </source>
</evidence>